<proteinExistence type="predicted"/>
<evidence type="ECO:0000313" key="2">
    <source>
        <dbReference type="Proteomes" id="UP000614580"/>
    </source>
</evidence>
<protein>
    <submittedName>
        <fullName evidence="1">Uncharacterized protein</fullName>
    </submittedName>
</protein>
<sequence length="93" mass="10609">MSASPGHNQKRDRLLSRKANLTASLGGYQIRNARFNSNLIASIIGAKYRMIQGILIGRDFGNQIEAKNELKKRIEDVKGLYYINCYTYSVKKR</sequence>
<organism evidence="1 2">
    <name type="scientific">Candidatus Argoarchaeum ethanivorans</name>
    <dbReference type="NCBI Taxonomy" id="2608793"/>
    <lineage>
        <taxon>Archaea</taxon>
        <taxon>Methanobacteriati</taxon>
        <taxon>Methanobacteriota</taxon>
        <taxon>Stenosarchaea group</taxon>
        <taxon>Methanomicrobia</taxon>
        <taxon>Methanosarcinales</taxon>
        <taxon>Methanosarcinales incertae sedis</taxon>
        <taxon>GOM Arc I cluster</taxon>
        <taxon>Candidatus Argoarchaeum</taxon>
    </lineage>
</organism>
<gene>
    <name evidence="1" type="ORF">DNFNHJIP_00174</name>
</gene>
<comment type="caution">
    <text evidence="1">The sequence shown here is derived from an EMBL/GenBank/DDBJ whole genome shotgun (WGS) entry which is preliminary data.</text>
</comment>
<dbReference type="EMBL" id="CAJHZY010000013">
    <property type="protein sequence ID" value="CAD7766774.1"/>
    <property type="molecule type" value="Genomic_DNA"/>
</dbReference>
<dbReference type="Proteomes" id="UP000614580">
    <property type="component" value="Unassembled WGS sequence"/>
</dbReference>
<evidence type="ECO:0000313" key="1">
    <source>
        <dbReference type="EMBL" id="CAD7766774.1"/>
    </source>
</evidence>
<accession>A0A812A0V9</accession>
<dbReference type="AlphaFoldDB" id="A0A812A0V9"/>
<name>A0A812A0V9_9EURY</name>
<reference evidence="1" key="1">
    <citation type="submission" date="2020-12" db="EMBL/GenBank/DDBJ databases">
        <authorList>
            <person name="Hahn C.J."/>
            <person name="Laso-Perez R."/>
            <person name="Vulcano F."/>
            <person name="Vaziourakis K.-M."/>
            <person name="Stokke R."/>
            <person name="Steen I.H."/>
            <person name="Teske A."/>
            <person name="Boetius A."/>
            <person name="Liebeke M."/>
            <person name="Amann R."/>
            <person name="Knittel K."/>
        </authorList>
    </citation>
    <scope>NUCLEOTIDE SEQUENCE</scope>
    <source>
        <strain evidence="1">Gfbio:c6db26ca-90af-429b-aeed-0e3e8aed0b5e:GoM-Arc1_AMV-AAA_792_C10</strain>
    </source>
</reference>